<keyword evidence="2" id="KW-1003">Cell membrane</keyword>
<feature type="domain" description="Type II secretion system protein GspF" evidence="7">
    <location>
        <begin position="58"/>
        <end position="186"/>
    </location>
</feature>
<organism evidence="8 9">
    <name type="scientific">Gordonia paraffinivorans</name>
    <dbReference type="NCBI Taxonomy" id="175628"/>
    <lineage>
        <taxon>Bacteria</taxon>
        <taxon>Bacillati</taxon>
        <taxon>Actinomycetota</taxon>
        <taxon>Actinomycetes</taxon>
        <taxon>Mycobacteriales</taxon>
        <taxon>Gordoniaceae</taxon>
        <taxon>Gordonia</taxon>
    </lineage>
</organism>
<keyword evidence="5 6" id="KW-0472">Membrane</keyword>
<dbReference type="RefSeq" id="WP_131734252.1">
    <property type="nucleotide sequence ID" value="NZ_CAACYD010000006.1"/>
</dbReference>
<dbReference type="InterPro" id="IPR018076">
    <property type="entry name" value="T2SS_GspF_dom"/>
</dbReference>
<dbReference type="PANTHER" id="PTHR35007">
    <property type="entry name" value="INTEGRAL MEMBRANE PROTEIN-RELATED"/>
    <property type="match status" value="1"/>
</dbReference>
<dbReference type="Pfam" id="PF00482">
    <property type="entry name" value="T2SSF"/>
    <property type="match status" value="1"/>
</dbReference>
<sequence length="204" mass="20760">MIAIAVAAVLVAVGLWLWPEPRWNLYRVIDPPPVPDRSPRWLGAGPPASDPFAVAAALDLFAVCLRAGLPVGTAATAVADRAPGAVSGPLRRVAELLQLGADPDTAWSALLDDPAAGDISGDEHLEALAALARRSARAGSSLAGGLSELADDVRRRAHDDALAAAERAGVAISGPLGLCFLPAFICLGIVPVVVGLASTVLGSF</sequence>
<dbReference type="GO" id="GO:0005886">
    <property type="term" value="C:plasma membrane"/>
    <property type="evidence" value="ECO:0007669"/>
    <property type="project" value="UniProtKB-SubCell"/>
</dbReference>
<reference evidence="8 9" key="1">
    <citation type="submission" date="2019-02" db="EMBL/GenBank/DDBJ databases">
        <authorList>
            <consortium name="Pathogen Informatics"/>
        </authorList>
    </citation>
    <scope>NUCLEOTIDE SEQUENCE [LARGE SCALE GENOMIC DNA]</scope>
    <source>
        <strain evidence="8 9">3012STDY6756503</strain>
    </source>
</reference>
<evidence type="ECO:0000256" key="5">
    <source>
        <dbReference type="ARBA" id="ARBA00023136"/>
    </source>
</evidence>
<dbReference type="AlphaFoldDB" id="A0ABD7V327"/>
<proteinExistence type="predicted"/>
<evidence type="ECO:0000259" key="7">
    <source>
        <dbReference type="Pfam" id="PF00482"/>
    </source>
</evidence>
<dbReference type="EMBL" id="CAACYD010000006">
    <property type="protein sequence ID" value="VFA88546.1"/>
    <property type="molecule type" value="Genomic_DNA"/>
</dbReference>
<evidence type="ECO:0000256" key="4">
    <source>
        <dbReference type="ARBA" id="ARBA00022989"/>
    </source>
</evidence>
<gene>
    <name evidence="8" type="ORF">NCTC8139_02092</name>
</gene>
<name>A0ABD7V327_9ACTN</name>
<evidence type="ECO:0000256" key="6">
    <source>
        <dbReference type="SAM" id="Phobius"/>
    </source>
</evidence>
<comment type="caution">
    <text evidence="8">The sequence shown here is derived from an EMBL/GenBank/DDBJ whole genome shotgun (WGS) entry which is preliminary data.</text>
</comment>
<dbReference type="Proteomes" id="UP000360750">
    <property type="component" value="Unassembled WGS sequence"/>
</dbReference>
<keyword evidence="3 6" id="KW-0812">Transmembrane</keyword>
<evidence type="ECO:0000256" key="2">
    <source>
        <dbReference type="ARBA" id="ARBA00022475"/>
    </source>
</evidence>
<accession>A0ABD7V327</accession>
<evidence type="ECO:0000256" key="3">
    <source>
        <dbReference type="ARBA" id="ARBA00022692"/>
    </source>
</evidence>
<keyword evidence="4 6" id="KW-1133">Transmembrane helix</keyword>
<evidence type="ECO:0000256" key="1">
    <source>
        <dbReference type="ARBA" id="ARBA00004651"/>
    </source>
</evidence>
<comment type="subcellular location">
    <subcellularLocation>
        <location evidence="1">Cell membrane</location>
        <topology evidence="1">Multi-pass membrane protein</topology>
    </subcellularLocation>
</comment>
<protein>
    <submittedName>
        <fullName evidence="8">Flp pilus assembly protein TadB</fullName>
    </submittedName>
</protein>
<evidence type="ECO:0000313" key="9">
    <source>
        <dbReference type="Proteomes" id="UP000360750"/>
    </source>
</evidence>
<evidence type="ECO:0000313" key="8">
    <source>
        <dbReference type="EMBL" id="VFA88546.1"/>
    </source>
</evidence>
<dbReference type="PANTHER" id="PTHR35007:SF3">
    <property type="entry name" value="POSSIBLE CONSERVED ALANINE RICH MEMBRANE PROTEIN"/>
    <property type="match status" value="1"/>
</dbReference>
<dbReference type="GeneID" id="60750099"/>
<feature type="transmembrane region" description="Helical" evidence="6">
    <location>
        <begin position="180"/>
        <end position="201"/>
    </location>
</feature>